<dbReference type="GO" id="GO:0009451">
    <property type="term" value="P:RNA modification"/>
    <property type="evidence" value="ECO:0007669"/>
    <property type="project" value="InterPro"/>
</dbReference>
<protein>
    <recommendedName>
        <fullName evidence="5">Pentacotripeptide-repeat region of PRORP domain-containing protein</fullName>
    </recommendedName>
</protein>
<evidence type="ECO:0000256" key="1">
    <source>
        <dbReference type="ARBA" id="ARBA00022737"/>
    </source>
</evidence>
<dbReference type="PANTHER" id="PTHR47926:SF488">
    <property type="entry name" value="DYW DOMAIN-CONTAINING PROTEIN"/>
    <property type="match status" value="1"/>
</dbReference>
<keyword evidence="1" id="KW-0677">Repeat</keyword>
<dbReference type="InterPro" id="IPR046960">
    <property type="entry name" value="PPR_At4g14850-like_plant"/>
</dbReference>
<dbReference type="PROSITE" id="PS51375">
    <property type="entry name" value="PPR"/>
    <property type="match status" value="1"/>
</dbReference>
<evidence type="ECO:0000313" key="4">
    <source>
        <dbReference type="Proteomes" id="UP000323597"/>
    </source>
</evidence>
<dbReference type="NCBIfam" id="TIGR00756">
    <property type="entry name" value="PPR"/>
    <property type="match status" value="1"/>
</dbReference>
<evidence type="ECO:0008006" key="5">
    <source>
        <dbReference type="Google" id="ProtNLM"/>
    </source>
</evidence>
<proteinExistence type="predicted"/>
<dbReference type="Gene3D" id="1.25.40.10">
    <property type="entry name" value="Tetratricopeptide repeat domain"/>
    <property type="match status" value="2"/>
</dbReference>
<dbReference type="FunFam" id="1.25.40.10:FF:000404">
    <property type="entry name" value="Pentatricopeptide repeat-containing protein chloroplastic"/>
    <property type="match status" value="1"/>
</dbReference>
<dbReference type="InterPro" id="IPR002885">
    <property type="entry name" value="PPR_rpt"/>
</dbReference>
<reference evidence="3 4" key="1">
    <citation type="submission" date="2019-07" db="EMBL/GenBank/DDBJ databases">
        <title>WGS assembly of Gossypium mustelinum.</title>
        <authorList>
            <person name="Chen Z.J."/>
            <person name="Sreedasyam A."/>
            <person name="Ando A."/>
            <person name="Song Q."/>
            <person name="De L."/>
            <person name="Hulse-Kemp A."/>
            <person name="Ding M."/>
            <person name="Ye W."/>
            <person name="Kirkbride R."/>
            <person name="Jenkins J."/>
            <person name="Plott C."/>
            <person name="Lovell J."/>
            <person name="Lin Y.-M."/>
            <person name="Vaughn R."/>
            <person name="Liu B."/>
            <person name="Li W."/>
            <person name="Simpson S."/>
            <person name="Scheffler B."/>
            <person name="Saski C."/>
            <person name="Grover C."/>
            <person name="Hu G."/>
            <person name="Conover J."/>
            <person name="Carlson J."/>
            <person name="Shu S."/>
            <person name="Boston L."/>
            <person name="Williams M."/>
            <person name="Peterson D."/>
            <person name="Mcgee K."/>
            <person name="Jones D."/>
            <person name="Wendel J."/>
            <person name="Stelly D."/>
            <person name="Grimwood J."/>
            <person name="Schmutz J."/>
        </authorList>
    </citation>
    <scope>NUCLEOTIDE SEQUENCE [LARGE SCALE GENOMIC DNA]</scope>
    <source>
        <strain evidence="3">1408120.09</strain>
    </source>
</reference>
<dbReference type="SUPFAM" id="SSF48452">
    <property type="entry name" value="TPR-like"/>
    <property type="match status" value="1"/>
</dbReference>
<organism evidence="3 4">
    <name type="scientific">Gossypium mustelinum</name>
    <name type="common">Cotton</name>
    <name type="synonym">Gossypium caicoense</name>
    <dbReference type="NCBI Taxonomy" id="34275"/>
    <lineage>
        <taxon>Eukaryota</taxon>
        <taxon>Viridiplantae</taxon>
        <taxon>Streptophyta</taxon>
        <taxon>Embryophyta</taxon>
        <taxon>Tracheophyta</taxon>
        <taxon>Spermatophyta</taxon>
        <taxon>Magnoliopsida</taxon>
        <taxon>eudicotyledons</taxon>
        <taxon>Gunneridae</taxon>
        <taxon>Pentapetalae</taxon>
        <taxon>rosids</taxon>
        <taxon>malvids</taxon>
        <taxon>Malvales</taxon>
        <taxon>Malvaceae</taxon>
        <taxon>Malvoideae</taxon>
        <taxon>Gossypium</taxon>
    </lineage>
</organism>
<dbReference type="Pfam" id="PF01535">
    <property type="entry name" value="PPR"/>
    <property type="match status" value="2"/>
</dbReference>
<gene>
    <name evidence="3" type="ORF">E1A91_D13G087000v1</name>
</gene>
<dbReference type="Pfam" id="PF20431">
    <property type="entry name" value="E_motif"/>
    <property type="match status" value="1"/>
</dbReference>
<feature type="repeat" description="PPR" evidence="2">
    <location>
        <begin position="100"/>
        <end position="134"/>
    </location>
</feature>
<dbReference type="PANTHER" id="PTHR47926">
    <property type="entry name" value="PENTATRICOPEPTIDE REPEAT-CONTAINING PROTEIN"/>
    <property type="match status" value="1"/>
</dbReference>
<dbReference type="AlphaFoldDB" id="A0A5D2RZ34"/>
<dbReference type="Proteomes" id="UP000323597">
    <property type="component" value="Chromosome D13"/>
</dbReference>
<dbReference type="Pfam" id="PF13041">
    <property type="entry name" value="PPR_2"/>
    <property type="match status" value="1"/>
</dbReference>
<dbReference type="GO" id="GO:0003723">
    <property type="term" value="F:RNA binding"/>
    <property type="evidence" value="ECO:0007669"/>
    <property type="project" value="InterPro"/>
</dbReference>
<evidence type="ECO:0000313" key="3">
    <source>
        <dbReference type="EMBL" id="TYI46157.1"/>
    </source>
</evidence>
<name>A0A5D2RZ34_GOSMU</name>
<sequence>MARGYSRSNTPIQAIPLFSQLLSFGFLPDDYTFPSVLKACSSAKALEEGALDLGKWMHEYVKKNRLDKYIKVSTALIDMYAKCGSLKDAICVLENMSIRDTPAWSAMIVAYATHGKGYKAIETFEEMRKAAVQPDEITFLGLLYACSHNGLVDEGWRFFSSMSDKYSIIPGIKHYGCMVDLLGRTGNLDEAYKFIDELPIKPTPILWRTLLAACSSHGDVELGKRVIERIFELDESHGGDYVILSNLCARAGRWEDVDFLRKLMNDRGVVKVPGCSSIEVDNVVHEFFSGDGVNTVSTSLHKALDELMKELKMVGYVPDTSLVFMQKWEKQRKKFHLDIIVRNWPLLMGS</sequence>
<dbReference type="EMBL" id="CM017661">
    <property type="protein sequence ID" value="TYI46157.1"/>
    <property type="molecule type" value="Genomic_DNA"/>
</dbReference>
<evidence type="ECO:0000256" key="2">
    <source>
        <dbReference type="PROSITE-ProRule" id="PRU00708"/>
    </source>
</evidence>
<dbReference type="InterPro" id="IPR046848">
    <property type="entry name" value="E_motif"/>
</dbReference>
<dbReference type="InterPro" id="IPR011990">
    <property type="entry name" value="TPR-like_helical_dom_sf"/>
</dbReference>
<accession>A0A5D2RZ34</accession>
<keyword evidence="4" id="KW-1185">Reference proteome</keyword>